<evidence type="ECO:0000256" key="1">
    <source>
        <dbReference type="SAM" id="MobiDB-lite"/>
    </source>
</evidence>
<dbReference type="RefSeq" id="WP_151727739.1">
    <property type="nucleotide sequence ID" value="NZ_BKZV01000002.1"/>
</dbReference>
<sequence>MNDPRILVIFGLFFVALGGYNLVVGRRRLRAQPGMRPLQQVNILTGSEYLLLALVFFISALARTTLLPSSVTPYLFGASFALLIISLVLAVMVVRMATRGRAVPRQGVGEAAVASGGDQARSGSQALETVESDPELEAARRRERRRRRLEHRRRMAEQRRRRAGKA</sequence>
<evidence type="ECO:0000313" key="3">
    <source>
        <dbReference type="EMBL" id="GER82904.1"/>
    </source>
</evidence>
<feature type="transmembrane region" description="Helical" evidence="2">
    <location>
        <begin position="43"/>
        <end position="62"/>
    </location>
</feature>
<feature type="region of interest" description="Disordered" evidence="1">
    <location>
        <begin position="113"/>
        <end position="166"/>
    </location>
</feature>
<feature type="transmembrane region" description="Helical" evidence="2">
    <location>
        <begin position="6"/>
        <end position="23"/>
    </location>
</feature>
<keyword evidence="2" id="KW-0472">Membrane</keyword>
<proteinExistence type="predicted"/>
<name>A0A5J4K1W7_9CHLR</name>
<dbReference type="EMBL" id="BKZV01000002">
    <property type="protein sequence ID" value="GER82904.1"/>
    <property type="molecule type" value="Genomic_DNA"/>
</dbReference>
<comment type="caution">
    <text evidence="3">The sequence shown here is derived from an EMBL/GenBank/DDBJ whole genome shotgun (WGS) entry which is preliminary data.</text>
</comment>
<keyword evidence="2" id="KW-1133">Transmembrane helix</keyword>
<protein>
    <submittedName>
        <fullName evidence="3">Uncharacterized protein</fullName>
    </submittedName>
</protein>
<evidence type="ECO:0000313" key="4">
    <source>
        <dbReference type="Proteomes" id="UP000334820"/>
    </source>
</evidence>
<evidence type="ECO:0000256" key="2">
    <source>
        <dbReference type="SAM" id="Phobius"/>
    </source>
</evidence>
<feature type="compositionally biased region" description="Basic residues" evidence="1">
    <location>
        <begin position="141"/>
        <end position="166"/>
    </location>
</feature>
<dbReference type="Proteomes" id="UP000334820">
    <property type="component" value="Unassembled WGS sequence"/>
</dbReference>
<accession>A0A5J4K1W7</accession>
<feature type="transmembrane region" description="Helical" evidence="2">
    <location>
        <begin position="74"/>
        <end position="94"/>
    </location>
</feature>
<keyword evidence="4" id="KW-1185">Reference proteome</keyword>
<reference evidence="3 4" key="1">
    <citation type="journal article" date="2019" name="Int. J. Syst. Evol. Microbiol.">
        <title>Thermogemmatispora aurantia sp. nov. and Thermogemmatispora argillosa sp. nov., within the class Ktedonobacteria, and emended description of the genus Thermogemmatispora.</title>
        <authorList>
            <person name="Zheng Y."/>
            <person name="Wang C.M."/>
            <person name="Sakai Y."/>
            <person name="Abe K."/>
            <person name="Yokota A."/>
            <person name="Yabe S."/>
        </authorList>
    </citation>
    <scope>NUCLEOTIDE SEQUENCE [LARGE SCALE GENOMIC DNA]</scope>
    <source>
        <strain evidence="3 4">A1-2</strain>
    </source>
</reference>
<gene>
    <name evidence="3" type="ORF">KTAU_15410</name>
</gene>
<dbReference type="AlphaFoldDB" id="A0A5J4K1W7"/>
<organism evidence="3 4">
    <name type="scientific">Thermogemmatispora aurantia</name>
    <dbReference type="NCBI Taxonomy" id="2045279"/>
    <lineage>
        <taxon>Bacteria</taxon>
        <taxon>Bacillati</taxon>
        <taxon>Chloroflexota</taxon>
        <taxon>Ktedonobacteria</taxon>
        <taxon>Thermogemmatisporales</taxon>
        <taxon>Thermogemmatisporaceae</taxon>
        <taxon>Thermogemmatispora</taxon>
    </lineage>
</organism>
<keyword evidence="2" id="KW-0812">Transmembrane</keyword>